<dbReference type="Pfam" id="PF04898">
    <property type="entry name" value="Glu_syn_central"/>
    <property type="match status" value="1"/>
</dbReference>
<dbReference type="SUPFAM" id="SSF51395">
    <property type="entry name" value="FMN-linked oxidoreductases"/>
    <property type="match status" value="1"/>
</dbReference>
<dbReference type="InterPro" id="IPR002489">
    <property type="entry name" value="Glu_synth_asu_C"/>
</dbReference>
<dbReference type="Gene3D" id="3.60.20.10">
    <property type="entry name" value="Glutamine Phosphoribosylpyrophosphate, subunit 1, domain 1"/>
    <property type="match status" value="1"/>
</dbReference>
<keyword evidence="16" id="KW-0314">Glutamate biosynthesis</keyword>
<dbReference type="InterPro" id="IPR029055">
    <property type="entry name" value="Ntn_hydrolases_N"/>
</dbReference>
<dbReference type="SUPFAM" id="SSF69336">
    <property type="entry name" value="Alpha subunit of glutamate synthase, C-terminal domain"/>
    <property type="match status" value="1"/>
</dbReference>
<dbReference type="Gene3D" id="1.10.1060.10">
    <property type="entry name" value="Alpha-helical ferredoxin"/>
    <property type="match status" value="1"/>
</dbReference>
<organism evidence="23 24">
    <name type="scientific">Holothuria leucospilota</name>
    <name type="common">Black long sea cucumber</name>
    <name type="synonym">Mertensiothuria leucospilota</name>
    <dbReference type="NCBI Taxonomy" id="206669"/>
    <lineage>
        <taxon>Eukaryota</taxon>
        <taxon>Metazoa</taxon>
        <taxon>Echinodermata</taxon>
        <taxon>Eleutherozoa</taxon>
        <taxon>Echinozoa</taxon>
        <taxon>Holothuroidea</taxon>
        <taxon>Aspidochirotacea</taxon>
        <taxon>Aspidochirotida</taxon>
        <taxon>Holothuriidae</taxon>
        <taxon>Holothuria</taxon>
    </lineage>
</organism>
<dbReference type="GO" id="GO:0005506">
    <property type="term" value="F:iron ion binding"/>
    <property type="evidence" value="ECO:0007669"/>
    <property type="project" value="InterPro"/>
</dbReference>
<dbReference type="GO" id="GO:0016040">
    <property type="term" value="F:glutamate synthase (NADH) activity"/>
    <property type="evidence" value="ECO:0007669"/>
    <property type="project" value="UniProtKB-EC"/>
</dbReference>
<dbReference type="Pfam" id="PF01645">
    <property type="entry name" value="Glu_synthase"/>
    <property type="match status" value="1"/>
</dbReference>
<dbReference type="Proteomes" id="UP001152320">
    <property type="component" value="Chromosome 16"/>
</dbReference>
<dbReference type="FunFam" id="3.50.50.60:FF:000022">
    <property type="entry name" value="Glutamate synthase [NADH], amyloplastic"/>
    <property type="match status" value="1"/>
</dbReference>
<feature type="binding site" evidence="21">
    <location>
        <position position="1131"/>
    </location>
    <ligand>
        <name>[3Fe-4S] cluster</name>
        <dbReference type="ChEBI" id="CHEBI:21137"/>
    </ligand>
</feature>
<dbReference type="SUPFAM" id="SSF46548">
    <property type="entry name" value="alpha-helical ferredoxin"/>
    <property type="match status" value="1"/>
</dbReference>
<keyword evidence="24" id="KW-1185">Reference proteome</keyword>
<evidence type="ECO:0000256" key="13">
    <source>
        <dbReference type="ARBA" id="ARBA00023002"/>
    </source>
</evidence>
<evidence type="ECO:0000313" key="24">
    <source>
        <dbReference type="Proteomes" id="UP001152320"/>
    </source>
</evidence>
<dbReference type="Pfam" id="PF00310">
    <property type="entry name" value="GATase_2"/>
    <property type="match status" value="1"/>
</dbReference>
<evidence type="ECO:0000256" key="15">
    <source>
        <dbReference type="ARBA" id="ARBA00023014"/>
    </source>
</evidence>
<dbReference type="Gene3D" id="3.50.50.60">
    <property type="entry name" value="FAD/NAD(P)-binding domain"/>
    <property type="match status" value="1"/>
</dbReference>
<evidence type="ECO:0000256" key="17">
    <source>
        <dbReference type="ARBA" id="ARBA00023291"/>
    </source>
</evidence>
<dbReference type="Gene3D" id="3.20.20.70">
    <property type="entry name" value="Aldolase class I"/>
    <property type="match status" value="2"/>
</dbReference>
<dbReference type="PRINTS" id="PR00419">
    <property type="entry name" value="ADXRDTASE"/>
</dbReference>
<evidence type="ECO:0000256" key="14">
    <source>
        <dbReference type="ARBA" id="ARBA00023004"/>
    </source>
</evidence>
<evidence type="ECO:0000256" key="10">
    <source>
        <dbReference type="ARBA" id="ARBA00022723"/>
    </source>
</evidence>
<evidence type="ECO:0000256" key="16">
    <source>
        <dbReference type="ARBA" id="ARBA00023164"/>
    </source>
</evidence>
<comment type="cofactor">
    <cofactor evidence="2">
        <name>FAD</name>
        <dbReference type="ChEBI" id="CHEBI:57692"/>
    </cofactor>
</comment>
<keyword evidence="8" id="KW-0285">Flavoprotein</keyword>
<evidence type="ECO:0000256" key="1">
    <source>
        <dbReference type="ARBA" id="ARBA00001917"/>
    </source>
</evidence>
<proteinExistence type="inferred from homology"/>
<dbReference type="InterPro" id="IPR006005">
    <property type="entry name" value="Glut_synth_ssu1"/>
</dbReference>
<name>A0A9Q0YTL4_HOLLE</name>
<dbReference type="InterPro" id="IPR012220">
    <property type="entry name" value="Glu_synth_euk"/>
</dbReference>
<keyword evidence="12" id="KW-0315">Glutamine amidotransferase</keyword>
<dbReference type="OrthoDB" id="4327079at2759"/>
<evidence type="ECO:0000256" key="12">
    <source>
        <dbReference type="ARBA" id="ARBA00022962"/>
    </source>
</evidence>
<dbReference type="EMBL" id="JAIZAY010000016">
    <property type="protein sequence ID" value="KAJ8027089.1"/>
    <property type="molecule type" value="Genomic_DNA"/>
</dbReference>
<dbReference type="GO" id="GO:0016639">
    <property type="term" value="F:oxidoreductase activity, acting on the CH-NH2 group of donors, NAD or NADP as acceptor"/>
    <property type="evidence" value="ECO:0007669"/>
    <property type="project" value="InterPro"/>
</dbReference>
<evidence type="ECO:0000259" key="22">
    <source>
        <dbReference type="PROSITE" id="PS51278"/>
    </source>
</evidence>
<evidence type="ECO:0000256" key="21">
    <source>
        <dbReference type="PIRSR" id="PIRSR000187-2"/>
    </source>
</evidence>
<feature type="binding site" evidence="21">
    <location>
        <position position="1137"/>
    </location>
    <ligand>
        <name>[3Fe-4S] cluster</name>
        <dbReference type="ChEBI" id="CHEBI:21137"/>
    </ligand>
</feature>
<dbReference type="FunFam" id="3.20.20.70:FF:000031">
    <property type="entry name" value="Glutamate synthase 1 [NADH]"/>
    <property type="match status" value="1"/>
</dbReference>
<dbReference type="EC" id="1.4.1.14" evidence="18"/>
<comment type="similarity">
    <text evidence="6">Belongs to the glutamate synthase family.</text>
</comment>
<evidence type="ECO:0000256" key="20">
    <source>
        <dbReference type="PIRSR" id="PIRSR000187-1"/>
    </source>
</evidence>
<dbReference type="InterPro" id="IPR023753">
    <property type="entry name" value="FAD/NAD-binding_dom"/>
</dbReference>
<feature type="binding site" evidence="21">
    <location>
        <position position="1142"/>
    </location>
    <ligand>
        <name>[3Fe-4S] cluster</name>
        <dbReference type="ChEBI" id="CHEBI:21137"/>
    </ligand>
</feature>
<sequence>MQLNQRTGLPQAQGLYDPQYEKDACGVGFIINITGGKSHQIIKDAEVMLQRMKHRGACGCDETSGDGAGIMTGIPHKLYAKILRQQNVDLPPLGKYATGILFLDHETAPQVEEIFAAHAEEHGMKVLCWRTVDIDKTIPGSVSQTVEPYIRQVFITSNSNDEEVFKRQVYLLRKVTSRAIPEQGLRFYLVSLSLDTIVYKGQLTPKQLWQYFLDLQDPEYETHLALVHSRFSTNTFPSWERAHPHRYLAHNGEINTLRGNENLMRAREGVMMSSKYGDKLKLLYPVVEADMPDSAKVDNVLEFLITAGGRSLPEAVMTMVPEAWHNDPLMNPEKKDFYRWAAFAMEPWDGPALLTFSDGRYVGAILDRNGLRPSRYYITKSGYMIMASEVGVLDIPHEDVMQKGRLQPGRMLLVDTVIGEVTKDEELKQQIARQRPVGKWLEEQAITLKDLYSAHSSAPMQNNNSHHPSVQEDLRLPLFGYSLEHINLLLVPYAKNKKEALGSMGNDAPLACLSKNAPLMFEYFKQLFAQVTNPPIDPIRENIVMSLACPVGPEANILEPSEEQCRRLFLQTPMLTLQDLKVIKKTTYKGWKTKTIDITFPVDDGAEGLLPAIDRICAECSQAVEEGYRLLVLSDSLAGQQRVPVSSLMSVGAVHHHLIKTRQRLKVGLIVETGEAREMHHFCVLVGFGADAICPYLLYESLMSLNEQNLLGIDISEEELQQRVIQAANKGIAKVMAKMGISTLHSYKGAQIFEAVGLSKEVVDKCFIGCASRLDGVDFKVLAEETILRHREAYACQDGRQVEPGSYHWRDGGEKHVNDPQSIANLQDAAKNNSKSAYEKYSASQQESVQACTLRGQLDFKFIDEPLDISEVEPAANIVKRFVTGAMSFGSLSIEAHTTLAKAMNRIGAKSNTGEGGENADRYLSNDPENCTRSAIKQVASGRFGVTSAYLANADELQIKMAQGAKPGEGGELPGHKVSKDIAFTRYSVPWVGLISPPPHHDIYSIEDLAELIYNLKCANPKARISVKLVSEVGVGVIAAGVAKGKAEHITISGHDGGTGASTWTGIKHAGLPWELGISETHQTLVINDLRSRVVLQTDGQLRTGRDVTIAAMLGADEFAFSTAPLIAMGCTMMRKCHLNTCPVGVATQDPELRKKFEGQPEHVVNFFFMLAEEIRSYMSKLGFRTFQDMIGRSDLLKPRESPVSNKSKLLKFDQILTNALDLRPGVNIVGGSVRQDFELDNRLDNQLIAEAKSVIEGSSKQCHIKIEAGNTARAFATTLSFEVARKYGDEGLPDKSINIEVKGHGGQSFCAFLSHGIHVELEGDSNDYVCKGLSGGTVVIYPPKDLPEDFKSEENIIVGNVCLYGATRGKAYFRGTAAERFCVRNSGATAIVEGVGDHGCEYMTGGRAIILGPTGRNFAAGMSGGFAYVFNRTGTFESLCNKEMVALEPVVKDIDVTFLKEHIQEYISYTGSKVAQSILDNWDVNVKYFVKIFLHQVFPHEYRRALRTIKEEEKAKEVQKRAAENGELMNGDDKVMANHVNEIPVAKKSKKEPSIQDIESTIPDTEMEQKWLDKALDKTRGFMKYHRQRKPYRPAETRLHDWDEIYNHQIVKKELKMQAARCMDCGTPFCQSHTGCPLGNIIPSWNDLVFRGQWKEALERLSATNNFPEFTGRCCPAPCEGACVLGINAPAVTIKNIECAIIDHAFEQGWMVPQPPPFRTGKKVAIVGSGPSGLGAAAQLNKAGHTVTVYERNDRVGGLMQYGIPTMKLSKKVVQRRIKLMEDEGITFITNTEIGKDINANVLLEENDAVVMCTGATRPRNLPIPGRNLEGIHFAVTFLEGWQKYQMGNMNKYIDAKGKDVVVIGGGDTGCDCIGTSLRMQANSITSFEILTEPPPSRAKDNPWPTWPRIMRVDYGHEEVKVKFGQDPRLFEIMSEEFLEDGNGNVKGIRTCKVTWEKDAAGRWKMDKVPNSEVTYKADLVLLAMGFLGPEETAIEQLGLEKDQRTNIQTPNGKYRTSVPKVYAAGDCRRGQSLVVHAINEGRQAAREVDLDLMGHTSLPGPGGIVIPATRISKNETNGHPQLVEAIA</sequence>
<dbReference type="Pfam" id="PF14691">
    <property type="entry name" value="Fer4_20"/>
    <property type="match status" value="1"/>
</dbReference>
<dbReference type="InterPro" id="IPR051394">
    <property type="entry name" value="Glutamate_Synthase"/>
</dbReference>
<comment type="pathway">
    <text evidence="5">Amino-acid biosynthesis; L-glutamate biosynthesis via GLT pathway; L-glutamate from 2-oxoglutarate and L-glutamine (NAD(+) route): step 1/1.</text>
</comment>
<evidence type="ECO:0000256" key="8">
    <source>
        <dbReference type="ARBA" id="ARBA00022630"/>
    </source>
</evidence>
<dbReference type="GO" id="GO:0010181">
    <property type="term" value="F:FMN binding"/>
    <property type="evidence" value="ECO:0007669"/>
    <property type="project" value="InterPro"/>
</dbReference>
<dbReference type="GO" id="GO:0051538">
    <property type="term" value="F:3 iron, 4 sulfur cluster binding"/>
    <property type="evidence" value="ECO:0007669"/>
    <property type="project" value="UniProtKB-KW"/>
</dbReference>
<reference evidence="23" key="1">
    <citation type="submission" date="2021-10" db="EMBL/GenBank/DDBJ databases">
        <title>Tropical sea cucumber genome reveals ecological adaptation and Cuvierian tubules defense mechanism.</title>
        <authorList>
            <person name="Chen T."/>
        </authorList>
    </citation>
    <scope>NUCLEOTIDE SEQUENCE</scope>
    <source>
        <strain evidence="23">Nanhai2018</strain>
        <tissue evidence="23">Muscle</tissue>
    </source>
</reference>
<dbReference type="SUPFAM" id="SSF56235">
    <property type="entry name" value="N-terminal nucleophile aminohydrolases (Ntn hydrolases)"/>
    <property type="match status" value="1"/>
</dbReference>
<feature type="active site" description="For GATase activity" evidence="20">
    <location>
        <position position="25"/>
    </location>
</feature>
<evidence type="ECO:0000313" key="23">
    <source>
        <dbReference type="EMBL" id="KAJ8027089.1"/>
    </source>
</evidence>
<keyword evidence="9" id="KW-0288">FMN</keyword>
<dbReference type="InterPro" id="IPR006982">
    <property type="entry name" value="Glu_synth_centr_N"/>
</dbReference>
<evidence type="ECO:0000256" key="4">
    <source>
        <dbReference type="ARBA" id="ARBA00004909"/>
    </source>
</evidence>
<dbReference type="Gene3D" id="3.40.50.720">
    <property type="entry name" value="NAD(P)-binding Rossmann-like Domain"/>
    <property type="match status" value="1"/>
</dbReference>
<feature type="domain" description="Glutamine amidotransferase type-2" evidence="22">
    <location>
        <begin position="25"/>
        <end position="417"/>
    </location>
</feature>
<dbReference type="CDD" id="cd00982">
    <property type="entry name" value="gltB_C"/>
    <property type="match status" value="1"/>
</dbReference>
<dbReference type="InterPro" id="IPR028261">
    <property type="entry name" value="DPD_II"/>
</dbReference>
<keyword evidence="11" id="KW-0274">FAD</keyword>
<evidence type="ECO:0000256" key="6">
    <source>
        <dbReference type="ARBA" id="ARBA00009716"/>
    </source>
</evidence>
<dbReference type="InterPro" id="IPR036485">
    <property type="entry name" value="Glu_synth_asu_C_sf"/>
</dbReference>
<comment type="pathway">
    <text evidence="3">Energy metabolism; nitrogen metabolism.</text>
</comment>
<dbReference type="PIRSF" id="PIRSF000187">
    <property type="entry name" value="GOGAT"/>
    <property type="match status" value="1"/>
</dbReference>
<dbReference type="Pfam" id="PF01493">
    <property type="entry name" value="GXGXG"/>
    <property type="match status" value="1"/>
</dbReference>
<dbReference type="SUPFAM" id="SSF51971">
    <property type="entry name" value="Nucleotide-binding domain"/>
    <property type="match status" value="2"/>
</dbReference>
<comment type="caution">
    <text evidence="23">The sequence shown here is derived from an EMBL/GenBank/DDBJ whole genome shotgun (WGS) entry which is preliminary data.</text>
</comment>
<dbReference type="NCBIfam" id="NF008730">
    <property type="entry name" value="PRK11750.1"/>
    <property type="match status" value="1"/>
</dbReference>
<gene>
    <name evidence="23" type="ORF">HOLleu_32128</name>
</gene>
<accession>A0A9Q0YTL4</accession>
<keyword evidence="10" id="KW-0479">Metal-binding</keyword>
<dbReference type="GO" id="GO:0019676">
    <property type="term" value="P:ammonia assimilation cycle"/>
    <property type="evidence" value="ECO:0007669"/>
    <property type="project" value="UniProtKB-ARBA"/>
</dbReference>
<evidence type="ECO:0000256" key="19">
    <source>
        <dbReference type="ARBA" id="ARBA00048867"/>
    </source>
</evidence>
<evidence type="ECO:0000256" key="2">
    <source>
        <dbReference type="ARBA" id="ARBA00001974"/>
    </source>
</evidence>
<evidence type="ECO:0000256" key="18">
    <source>
        <dbReference type="ARBA" id="ARBA00024383"/>
    </source>
</evidence>
<dbReference type="CDD" id="cd02808">
    <property type="entry name" value="GltS_FMN"/>
    <property type="match status" value="1"/>
</dbReference>
<dbReference type="Gene3D" id="2.160.20.60">
    <property type="entry name" value="Glutamate synthase, alpha subunit, C-terminal domain"/>
    <property type="match status" value="1"/>
</dbReference>
<comment type="cofactor">
    <cofactor evidence="21">
        <name>[3Fe-4S] cluster</name>
        <dbReference type="ChEBI" id="CHEBI:21137"/>
    </cofactor>
    <text evidence="21">Binds 1 [3Fe-4S] cluster.</text>
</comment>
<evidence type="ECO:0000256" key="9">
    <source>
        <dbReference type="ARBA" id="ARBA00022643"/>
    </source>
</evidence>
<dbReference type="InterPro" id="IPR013785">
    <property type="entry name" value="Aldolase_TIM"/>
</dbReference>
<dbReference type="Pfam" id="PF07992">
    <property type="entry name" value="Pyr_redox_2"/>
    <property type="match status" value="1"/>
</dbReference>
<comment type="cofactor">
    <cofactor evidence="1">
        <name>FMN</name>
        <dbReference type="ChEBI" id="CHEBI:58210"/>
    </cofactor>
</comment>
<dbReference type="NCBIfam" id="TIGR01317">
    <property type="entry name" value="GOGAT_sm_gam"/>
    <property type="match status" value="1"/>
</dbReference>
<dbReference type="InterPro" id="IPR009051">
    <property type="entry name" value="Helical_ferredxn"/>
</dbReference>
<keyword evidence="7" id="KW-0028">Amino-acid biosynthesis</keyword>
<dbReference type="InterPro" id="IPR017932">
    <property type="entry name" value="GATase_2_dom"/>
</dbReference>
<keyword evidence="14" id="KW-0408">Iron</keyword>
<keyword evidence="13" id="KW-0560">Oxidoreductase</keyword>
<dbReference type="CDD" id="cd00713">
    <property type="entry name" value="GltS"/>
    <property type="match status" value="1"/>
</dbReference>
<dbReference type="FunFam" id="3.20.20.70:FF:000017">
    <property type="entry name" value="Glutamate synthase [NADH], amyloplastic"/>
    <property type="match status" value="1"/>
</dbReference>
<dbReference type="FunFam" id="3.40.50.720:FF:000113">
    <property type="entry name" value="Glutamate synthase [NADH], amyloplastic"/>
    <property type="match status" value="1"/>
</dbReference>
<evidence type="ECO:0000256" key="3">
    <source>
        <dbReference type="ARBA" id="ARBA00004802"/>
    </source>
</evidence>
<dbReference type="FunFam" id="3.60.20.10:FF:000043">
    <property type="entry name" value="Glutamate synthase 1 [NADH] chloroplastic"/>
    <property type="match status" value="1"/>
</dbReference>
<dbReference type="PANTHER" id="PTHR43100">
    <property type="entry name" value="GLUTAMATE SYNTHASE [NADPH] SMALL CHAIN"/>
    <property type="match status" value="1"/>
</dbReference>
<evidence type="ECO:0000256" key="7">
    <source>
        <dbReference type="ARBA" id="ARBA00022605"/>
    </source>
</evidence>
<evidence type="ECO:0000256" key="5">
    <source>
        <dbReference type="ARBA" id="ARBA00004944"/>
    </source>
</evidence>
<evidence type="ECO:0000256" key="11">
    <source>
        <dbReference type="ARBA" id="ARBA00022827"/>
    </source>
</evidence>
<dbReference type="InterPro" id="IPR036188">
    <property type="entry name" value="FAD/NAD-bd_sf"/>
</dbReference>
<dbReference type="GO" id="GO:0050660">
    <property type="term" value="F:flavin adenine dinucleotide binding"/>
    <property type="evidence" value="ECO:0007669"/>
    <property type="project" value="InterPro"/>
</dbReference>
<dbReference type="FunFam" id="2.160.20.60:FF:000001">
    <property type="entry name" value="Glutamate synthase, large subunit"/>
    <property type="match status" value="1"/>
</dbReference>
<dbReference type="PROSITE" id="PS51278">
    <property type="entry name" value="GATASE_TYPE_2"/>
    <property type="match status" value="1"/>
</dbReference>
<comment type="pathway">
    <text evidence="4">Nitrogen metabolism.</text>
</comment>
<dbReference type="InterPro" id="IPR002932">
    <property type="entry name" value="Glu_synthdom"/>
</dbReference>
<keyword evidence="17 21" id="KW-0003">3Fe-4S</keyword>
<protein>
    <recommendedName>
        <fullName evidence="18">glutamate synthase (NADH)</fullName>
        <ecNumber evidence="18">1.4.1.14</ecNumber>
    </recommendedName>
</protein>
<comment type="catalytic activity">
    <reaction evidence="19">
        <text>2 L-glutamate + NAD(+) = L-glutamine + 2-oxoglutarate + NADH + H(+)</text>
        <dbReference type="Rhea" id="RHEA:13753"/>
        <dbReference type="ChEBI" id="CHEBI:15378"/>
        <dbReference type="ChEBI" id="CHEBI:16810"/>
        <dbReference type="ChEBI" id="CHEBI:29985"/>
        <dbReference type="ChEBI" id="CHEBI:57540"/>
        <dbReference type="ChEBI" id="CHEBI:57945"/>
        <dbReference type="ChEBI" id="CHEBI:58359"/>
        <dbReference type="EC" id="1.4.1.14"/>
    </reaction>
</comment>
<dbReference type="GO" id="GO:0006537">
    <property type="term" value="P:glutamate biosynthetic process"/>
    <property type="evidence" value="ECO:0007669"/>
    <property type="project" value="UniProtKB-KW"/>
</dbReference>
<keyword evidence="15 21" id="KW-0411">Iron-sulfur</keyword>
<dbReference type="PANTHER" id="PTHR43100:SF1">
    <property type="entry name" value="GLUTAMATE SYNTHASE [NADPH] SMALL CHAIN"/>
    <property type="match status" value="1"/>
</dbReference>